<protein>
    <submittedName>
        <fullName evidence="2">UPF0415 protein</fullName>
    </submittedName>
</protein>
<accession>A0A0M8N999</accession>
<feature type="region of interest" description="Disordered" evidence="1">
    <location>
        <begin position="137"/>
        <end position="158"/>
    </location>
</feature>
<dbReference type="STRING" id="150374.A0A0M8N999"/>
<sequence>MGSTDVSKPHVNDDRLDPAPLSRQQLLDEVRKLLAISDSYIFEVQHFFDAISGRVKVPRATGLPAFIRSSLREREAIECAQSELADEGSDLDETALALIKRRIETSAAIVRHDAVHWDVLKRCHSLVAVNQTFQGSDKETRRREVSQVSGDGRQKQQLHRTLKEQGKVEVHVVDGGGEWIDVRWLQADRLARQMADNGWGWGEHELGDDVDPAEWEDMPLAKQVRRLVVAARINRYEYRIPRVRIVMPNLGRGASMDVDVLLDQFTRLHPSVEVVVEDATGEFLTRACPDLKLATKNLLGDDKAGLTATLNMDHTILIDLVSDLTHSRLRPQPWQDRTTRAQIEEENGHGGLMARTLYPILQDRLLVCTREAAEHFHAVLDAVGTPTEKERGRILVPWDGGRDGASPTAPAPAPPEASEGKRRRFQDLSIHLVPDSLQIPIQVLSSEWTIPTVEAAVASGALPLVALDVARCGGFKSSKLSIYMYGWASGTTTVTSNKEISGQIKTWVEAHRRSDDETGPSIWRIDVTRNLLAKNATSPPGRAVSLDP</sequence>
<dbReference type="EMBL" id="LGSR01000002">
    <property type="protein sequence ID" value="KOS22651.1"/>
    <property type="molecule type" value="Genomic_DNA"/>
</dbReference>
<evidence type="ECO:0000313" key="2">
    <source>
        <dbReference type="EMBL" id="KOS22651.1"/>
    </source>
</evidence>
<dbReference type="Proteomes" id="UP000053831">
    <property type="component" value="Unassembled WGS sequence"/>
</dbReference>
<proteinExistence type="predicted"/>
<dbReference type="AlphaFoldDB" id="A0A0M8N999"/>
<reference evidence="2 3" key="1">
    <citation type="submission" date="2015-07" db="EMBL/GenBank/DDBJ databases">
        <title>The genome of the fungus Escovopsis weberi, a specialized disease agent of ant agriculture.</title>
        <authorList>
            <person name="de Man T.J."/>
            <person name="Stajich J.E."/>
            <person name="Kubicek C.P."/>
            <person name="Chenthamara K."/>
            <person name="Atanasova L."/>
            <person name="Druzhinina I.S."/>
            <person name="Birnbaum S."/>
            <person name="Barribeau S.M."/>
            <person name="Teiling C."/>
            <person name="Suen G."/>
            <person name="Currie C."/>
            <person name="Gerardo N.M."/>
        </authorList>
    </citation>
    <scope>NUCLEOTIDE SEQUENCE [LARGE SCALE GENOMIC DNA]</scope>
</reference>
<name>A0A0M8N999_ESCWE</name>
<gene>
    <name evidence="2" type="ORF">ESCO_003641</name>
</gene>
<evidence type="ECO:0000256" key="1">
    <source>
        <dbReference type="SAM" id="MobiDB-lite"/>
    </source>
</evidence>
<evidence type="ECO:0000313" key="3">
    <source>
        <dbReference type="Proteomes" id="UP000053831"/>
    </source>
</evidence>
<dbReference type="OrthoDB" id="441890at2759"/>
<dbReference type="PANTHER" id="PTHR13379:SF0">
    <property type="entry name" value="UPF0415 PROTEIN C7ORF25"/>
    <property type="match status" value="1"/>
</dbReference>
<keyword evidence="3" id="KW-1185">Reference proteome</keyword>
<organism evidence="2 3">
    <name type="scientific">Escovopsis weberi</name>
    <dbReference type="NCBI Taxonomy" id="150374"/>
    <lineage>
        <taxon>Eukaryota</taxon>
        <taxon>Fungi</taxon>
        <taxon>Dikarya</taxon>
        <taxon>Ascomycota</taxon>
        <taxon>Pezizomycotina</taxon>
        <taxon>Sordariomycetes</taxon>
        <taxon>Hypocreomycetidae</taxon>
        <taxon>Hypocreales</taxon>
        <taxon>Hypocreaceae</taxon>
        <taxon>Escovopsis</taxon>
    </lineage>
</organism>
<dbReference type="PANTHER" id="PTHR13379">
    <property type="entry name" value="UNCHARACTERIZED DUF1308"/>
    <property type="match status" value="1"/>
</dbReference>
<comment type="caution">
    <text evidence="2">The sequence shown here is derived from an EMBL/GenBank/DDBJ whole genome shotgun (WGS) entry which is preliminary data.</text>
</comment>
<feature type="region of interest" description="Disordered" evidence="1">
    <location>
        <begin position="397"/>
        <end position="421"/>
    </location>
</feature>